<accession>A0A6I4VN63</accession>
<sequence>MILRIHPYIVTDGRGKEAVEFYQKAVDAQVLQVQTFGDVPANPDFPTPDEMKNRVINAHLKVGDTDLMISDTFTGQPLLIGDQVTISIATNNVEKTREVFNKLKVEGQVICELEATFWSSLYGQVKDQFGVTWQITTL</sequence>
<comment type="caution">
    <text evidence="2">The sequence shown here is derived from an EMBL/GenBank/DDBJ whole genome shotgun (WGS) entry which is preliminary data.</text>
</comment>
<name>A0A6I4VN63_9BACL</name>
<dbReference type="EMBL" id="WUUL01000002">
    <property type="protein sequence ID" value="MXQ52947.1"/>
    <property type="molecule type" value="Genomic_DNA"/>
</dbReference>
<keyword evidence="3" id="KW-1185">Reference proteome</keyword>
<dbReference type="Gene3D" id="3.10.180.10">
    <property type="entry name" value="2,3-Dihydroxybiphenyl 1,2-Dioxygenase, domain 1"/>
    <property type="match status" value="1"/>
</dbReference>
<reference evidence="2 3" key="1">
    <citation type="submission" date="2019-12" db="EMBL/GenBank/DDBJ databases">
        <title>Whole-genome analyses of novel actinobacteria.</title>
        <authorList>
            <person name="Sahin N."/>
            <person name="Saygin H."/>
        </authorList>
    </citation>
    <scope>NUCLEOTIDE SEQUENCE [LARGE SCALE GENOMIC DNA]</scope>
    <source>
        <strain evidence="2 3">KC615</strain>
    </source>
</reference>
<evidence type="ECO:0000259" key="1">
    <source>
        <dbReference type="Pfam" id="PF06983"/>
    </source>
</evidence>
<dbReference type="PANTHER" id="PTHR33990:SF1">
    <property type="entry name" value="PROTEIN YJDN"/>
    <property type="match status" value="1"/>
</dbReference>
<organism evidence="2 3">
    <name type="scientific">Shimazuella alba</name>
    <dbReference type="NCBI Taxonomy" id="2690964"/>
    <lineage>
        <taxon>Bacteria</taxon>
        <taxon>Bacillati</taxon>
        <taxon>Bacillota</taxon>
        <taxon>Bacilli</taxon>
        <taxon>Bacillales</taxon>
        <taxon>Thermoactinomycetaceae</taxon>
        <taxon>Shimazuella</taxon>
    </lineage>
</organism>
<dbReference type="InterPro" id="IPR028973">
    <property type="entry name" value="PhnB-like"/>
</dbReference>
<dbReference type="Pfam" id="PF06983">
    <property type="entry name" value="3-dmu-9_3-mt"/>
    <property type="match status" value="1"/>
</dbReference>
<dbReference type="SUPFAM" id="SSF54593">
    <property type="entry name" value="Glyoxalase/Bleomycin resistance protein/Dihydroxybiphenyl dioxygenase"/>
    <property type="match status" value="1"/>
</dbReference>
<protein>
    <submittedName>
        <fullName evidence="2">VOC family protein</fullName>
    </submittedName>
</protein>
<proteinExistence type="predicted"/>
<dbReference type="AlphaFoldDB" id="A0A6I4VN63"/>
<feature type="domain" description="PhnB-like" evidence="1">
    <location>
        <begin position="5"/>
        <end position="136"/>
    </location>
</feature>
<dbReference type="PANTHER" id="PTHR33990">
    <property type="entry name" value="PROTEIN YJDN-RELATED"/>
    <property type="match status" value="1"/>
</dbReference>
<evidence type="ECO:0000313" key="3">
    <source>
        <dbReference type="Proteomes" id="UP000430692"/>
    </source>
</evidence>
<dbReference type="CDD" id="cd06588">
    <property type="entry name" value="PhnB_like"/>
    <property type="match status" value="1"/>
</dbReference>
<dbReference type="RefSeq" id="WP_160800286.1">
    <property type="nucleotide sequence ID" value="NZ_WUUL01000002.1"/>
</dbReference>
<dbReference type="Proteomes" id="UP000430692">
    <property type="component" value="Unassembled WGS sequence"/>
</dbReference>
<evidence type="ECO:0000313" key="2">
    <source>
        <dbReference type="EMBL" id="MXQ52947.1"/>
    </source>
</evidence>
<dbReference type="InterPro" id="IPR029068">
    <property type="entry name" value="Glyas_Bleomycin-R_OHBP_Dase"/>
</dbReference>
<gene>
    <name evidence="2" type="ORF">GSM42_04200</name>
</gene>